<name>A0A8K1GCS4_9PASS</name>
<dbReference type="InterPro" id="IPR040643">
    <property type="entry name" value="MLVIN_C"/>
</dbReference>
<evidence type="ECO:0000313" key="7">
    <source>
        <dbReference type="EMBL" id="TRZ15728.1"/>
    </source>
</evidence>
<protein>
    <recommendedName>
        <fullName evidence="6">Murine leukemia virus integrase C-terminal domain-containing protein</fullName>
    </recommendedName>
</protein>
<keyword evidence="8" id="KW-1185">Reference proteome</keyword>
<dbReference type="GO" id="GO:0016779">
    <property type="term" value="F:nucleotidyltransferase activity"/>
    <property type="evidence" value="ECO:0007669"/>
    <property type="project" value="UniProtKB-KW"/>
</dbReference>
<evidence type="ECO:0000256" key="4">
    <source>
        <dbReference type="ARBA" id="ARBA00022759"/>
    </source>
</evidence>
<sequence>MPHSDTGLSPFEMLYGMPYKHGMPVGHPRVEDVQLQPYLITVNKNLQELKRRGLIPQSAPLGFAIHQIRPRDKVLIKTWKEIPLAPQWEGPFLVLLTTDTAVRTAKKSWTHSSRVKKIEDPKASDWKVTTPPGELKIKLRRQPR</sequence>
<evidence type="ECO:0000256" key="5">
    <source>
        <dbReference type="ARBA" id="ARBA00022801"/>
    </source>
</evidence>
<evidence type="ECO:0000259" key="6">
    <source>
        <dbReference type="Pfam" id="PF18697"/>
    </source>
</evidence>
<dbReference type="Pfam" id="PF18697">
    <property type="entry name" value="MLVIN_C"/>
    <property type="match status" value="1"/>
</dbReference>
<keyword evidence="3" id="KW-0540">Nuclease</keyword>
<dbReference type="Gene3D" id="2.30.30.850">
    <property type="match status" value="1"/>
</dbReference>
<gene>
    <name evidence="7" type="ORF">HGM15179_011388</name>
</gene>
<evidence type="ECO:0000256" key="3">
    <source>
        <dbReference type="ARBA" id="ARBA00022722"/>
    </source>
</evidence>
<keyword evidence="1" id="KW-0808">Transferase</keyword>
<accession>A0A8K1GCS4</accession>
<keyword evidence="2" id="KW-0548">Nucleotidyltransferase</keyword>
<organism evidence="7 8">
    <name type="scientific">Zosterops borbonicus</name>
    <dbReference type="NCBI Taxonomy" id="364589"/>
    <lineage>
        <taxon>Eukaryota</taxon>
        <taxon>Metazoa</taxon>
        <taxon>Chordata</taxon>
        <taxon>Craniata</taxon>
        <taxon>Vertebrata</taxon>
        <taxon>Euteleostomi</taxon>
        <taxon>Archelosauria</taxon>
        <taxon>Archosauria</taxon>
        <taxon>Dinosauria</taxon>
        <taxon>Saurischia</taxon>
        <taxon>Theropoda</taxon>
        <taxon>Coelurosauria</taxon>
        <taxon>Aves</taxon>
        <taxon>Neognathae</taxon>
        <taxon>Neoaves</taxon>
        <taxon>Telluraves</taxon>
        <taxon>Australaves</taxon>
        <taxon>Passeriformes</taxon>
        <taxon>Sylvioidea</taxon>
        <taxon>Zosteropidae</taxon>
        <taxon>Zosterops</taxon>
    </lineage>
</organism>
<feature type="domain" description="Murine leukemia virus integrase C-terminal" evidence="6">
    <location>
        <begin position="66"/>
        <end position="118"/>
    </location>
</feature>
<dbReference type="Proteomes" id="UP000796761">
    <property type="component" value="Unassembled WGS sequence"/>
</dbReference>
<dbReference type="EMBL" id="SWJQ01000356">
    <property type="protein sequence ID" value="TRZ15728.1"/>
    <property type="molecule type" value="Genomic_DNA"/>
</dbReference>
<keyword evidence="4" id="KW-0255">Endonuclease</keyword>
<evidence type="ECO:0000256" key="1">
    <source>
        <dbReference type="ARBA" id="ARBA00022679"/>
    </source>
</evidence>
<dbReference type="GO" id="GO:0016787">
    <property type="term" value="F:hydrolase activity"/>
    <property type="evidence" value="ECO:0007669"/>
    <property type="project" value="UniProtKB-KW"/>
</dbReference>
<proteinExistence type="predicted"/>
<reference evidence="7" key="1">
    <citation type="submission" date="2019-04" db="EMBL/GenBank/DDBJ databases">
        <title>Genome assembly of Zosterops borbonicus 15179.</title>
        <authorList>
            <person name="Leroy T."/>
            <person name="Anselmetti Y."/>
            <person name="Tilak M.-K."/>
            <person name="Nabholz B."/>
        </authorList>
    </citation>
    <scope>NUCLEOTIDE SEQUENCE</scope>
    <source>
        <strain evidence="7">HGM_15179</strain>
        <tissue evidence="7">Muscle</tissue>
    </source>
</reference>
<dbReference type="GO" id="GO:0004519">
    <property type="term" value="F:endonuclease activity"/>
    <property type="evidence" value="ECO:0007669"/>
    <property type="project" value="UniProtKB-KW"/>
</dbReference>
<dbReference type="OrthoDB" id="9906983at2759"/>
<comment type="caution">
    <text evidence="7">The sequence shown here is derived from an EMBL/GenBank/DDBJ whole genome shotgun (WGS) entry which is preliminary data.</text>
</comment>
<keyword evidence="5" id="KW-0378">Hydrolase</keyword>
<evidence type="ECO:0000256" key="2">
    <source>
        <dbReference type="ARBA" id="ARBA00022695"/>
    </source>
</evidence>
<evidence type="ECO:0000313" key="8">
    <source>
        <dbReference type="Proteomes" id="UP000796761"/>
    </source>
</evidence>
<dbReference type="AlphaFoldDB" id="A0A8K1GCS4"/>